<reference evidence="4" key="1">
    <citation type="submission" date="2023-03" db="EMBL/GenBank/DDBJ databases">
        <title>Mating type loci evolution in Malassezia.</title>
        <authorList>
            <person name="Coelho M.A."/>
        </authorList>
    </citation>
    <scope>NUCLEOTIDE SEQUENCE</scope>
    <source>
        <strain evidence="4">CBS 12830</strain>
    </source>
</reference>
<dbReference type="SUPFAM" id="SSF103657">
    <property type="entry name" value="BAR/IMD domain-like"/>
    <property type="match status" value="1"/>
</dbReference>
<dbReference type="Gene3D" id="1.20.1270.60">
    <property type="entry name" value="Arfaptin homology (AH) domain/BAR domain"/>
    <property type="match status" value="1"/>
</dbReference>
<dbReference type="AlphaFoldDB" id="A0AAF0J290"/>
<dbReference type="PANTHER" id="PTHR15228:SF25">
    <property type="entry name" value="F-BAR DOMAIN-CONTAINING PROTEIN"/>
    <property type="match status" value="1"/>
</dbReference>
<feature type="compositionally biased region" description="Pro residues" evidence="2">
    <location>
        <begin position="681"/>
        <end position="690"/>
    </location>
</feature>
<feature type="region of interest" description="Disordered" evidence="2">
    <location>
        <begin position="1"/>
        <end position="32"/>
    </location>
</feature>
<dbReference type="InterPro" id="IPR008936">
    <property type="entry name" value="Rho_GTPase_activation_prot"/>
</dbReference>
<feature type="domain" description="Rho-GAP" evidence="3">
    <location>
        <begin position="478"/>
        <end position="670"/>
    </location>
</feature>
<protein>
    <recommendedName>
        <fullName evidence="3">Rho-GAP domain-containing protein</fullName>
    </recommendedName>
</protein>
<dbReference type="GO" id="GO:0007165">
    <property type="term" value="P:signal transduction"/>
    <property type="evidence" value="ECO:0007669"/>
    <property type="project" value="InterPro"/>
</dbReference>
<keyword evidence="5" id="KW-1185">Reference proteome</keyword>
<dbReference type="SMART" id="SM00324">
    <property type="entry name" value="RhoGAP"/>
    <property type="match status" value="1"/>
</dbReference>
<dbReference type="Pfam" id="PF00620">
    <property type="entry name" value="RhoGAP"/>
    <property type="match status" value="1"/>
</dbReference>
<dbReference type="PROSITE" id="PS50238">
    <property type="entry name" value="RHOGAP"/>
    <property type="match status" value="1"/>
</dbReference>
<dbReference type="InterPro" id="IPR000198">
    <property type="entry name" value="RhoGAP_dom"/>
</dbReference>
<feature type="region of interest" description="Disordered" evidence="2">
    <location>
        <begin position="681"/>
        <end position="730"/>
    </location>
</feature>
<evidence type="ECO:0000313" key="4">
    <source>
        <dbReference type="EMBL" id="WFD21760.1"/>
    </source>
</evidence>
<gene>
    <name evidence="4" type="ORF">MEQU1_000416</name>
</gene>
<dbReference type="InterPro" id="IPR051025">
    <property type="entry name" value="RhoGAP"/>
</dbReference>
<evidence type="ECO:0000259" key="3">
    <source>
        <dbReference type="PROSITE" id="PS50238"/>
    </source>
</evidence>
<feature type="compositionally biased region" description="Basic and acidic residues" evidence="2">
    <location>
        <begin position="712"/>
        <end position="723"/>
    </location>
</feature>
<dbReference type="EMBL" id="CP119900">
    <property type="protein sequence ID" value="WFD21760.1"/>
    <property type="molecule type" value="Genomic_DNA"/>
</dbReference>
<dbReference type="Proteomes" id="UP001214415">
    <property type="component" value="Chromosome 1"/>
</dbReference>
<organism evidence="4 5">
    <name type="scientific">Malassezia equina</name>
    <dbReference type="NCBI Taxonomy" id="1381935"/>
    <lineage>
        <taxon>Eukaryota</taxon>
        <taxon>Fungi</taxon>
        <taxon>Dikarya</taxon>
        <taxon>Basidiomycota</taxon>
        <taxon>Ustilaginomycotina</taxon>
        <taxon>Malasseziomycetes</taxon>
        <taxon>Malasseziales</taxon>
        <taxon>Malasseziaceae</taxon>
        <taxon>Malassezia</taxon>
    </lineage>
</organism>
<evidence type="ECO:0000313" key="5">
    <source>
        <dbReference type="Proteomes" id="UP001214415"/>
    </source>
</evidence>
<evidence type="ECO:0000256" key="1">
    <source>
        <dbReference type="ARBA" id="ARBA00022468"/>
    </source>
</evidence>
<name>A0AAF0J290_9BASI</name>
<dbReference type="Gene3D" id="1.10.555.10">
    <property type="entry name" value="Rho GTPase activation protein"/>
    <property type="match status" value="1"/>
</dbReference>
<dbReference type="InterPro" id="IPR027267">
    <property type="entry name" value="AH/BAR_dom_sf"/>
</dbReference>
<feature type="compositionally biased region" description="Low complexity" evidence="2">
    <location>
        <begin position="702"/>
        <end position="711"/>
    </location>
</feature>
<keyword evidence="1" id="KW-0343">GTPase activation</keyword>
<proteinExistence type="predicted"/>
<dbReference type="SUPFAM" id="SSF48350">
    <property type="entry name" value="GTPase activation domain, GAP"/>
    <property type="match status" value="1"/>
</dbReference>
<sequence>MDTPPQMSGLAGGAGNHVRDTTTAGPPVASTPHDVYMTPTELAAVLLEAFKTLLSECESYVQYFEQRLRLEEEHLRSVKVMLERQRDLDMRINRKLAALPGLLPDPGRLSNLRNTWGDMRLSEIWAIDVRLNTLMDCKRLVLQPVVQFRDAQERIRRRVKDDLKNCVDDYEEMLHTTLPRIRRTYEKRCEEHEFFRHQQRAIEEQRQLLSASSLAAANDPRMQEYASEIRGLTDGALPPIPGTEPSASTVNATTNRSFLETLRKKEGWDHAPRRLNALFSRMLDVSDRVPGGELAPTFATSSLAGTGAFEALPGSSDTLLPPGMSNKALQALAVKQAKAKREMEESDKAYRKAIFDLETLRLRRNKALEAAVKSLLEWRRDLTVTMQNASLQHVQLTKAMRTSIESVHQQDEQLALRMLQDLDEEQRICEEWLPNTRTLVKNERVKYVNYFHGPFNDLIFGTGLVDYAFSHGDHNVPSTVTEKGQIVPSVRPPLIVTKCIDFIEQPRCVQTPGIYRLSAKHSRVQALTSMIEQDESSFLFDTDREDPIIVASVLKLYLRQLPEPVMAMKWEERTKYTHEREEYIRTGFANFKSRIRRMPPIHQATLRALLLHLSFVASHAAANKMTLSNLAVVFSPVILSETDHETTSIAVASEEDRTLEDLIKYCGEIFAVPTAYANPLPPVPSTPPKEPAPEASESKQPSLLRSTSLKKSLGDHKDSELGRTEGVWNP</sequence>
<evidence type="ECO:0000256" key="2">
    <source>
        <dbReference type="SAM" id="MobiDB-lite"/>
    </source>
</evidence>
<accession>A0AAF0J290</accession>
<dbReference type="PANTHER" id="PTHR15228">
    <property type="entry name" value="SPERMATHECAL PHYSIOLOGY VARIANT"/>
    <property type="match status" value="1"/>
</dbReference>
<dbReference type="GO" id="GO:0005096">
    <property type="term" value="F:GTPase activator activity"/>
    <property type="evidence" value="ECO:0007669"/>
    <property type="project" value="UniProtKB-KW"/>
</dbReference>